<dbReference type="EMBL" id="CP074133">
    <property type="protein sequence ID" value="QUX25425.1"/>
    <property type="molecule type" value="Genomic_DNA"/>
</dbReference>
<gene>
    <name evidence="3" type="ORF">KGD84_14980</name>
</gene>
<dbReference type="Proteomes" id="UP000676079">
    <property type="component" value="Chromosome"/>
</dbReference>
<dbReference type="InterPro" id="IPR050523">
    <property type="entry name" value="AKR_Detox_Biosynth"/>
</dbReference>
<feature type="domain" description="NADP-dependent oxidoreductase" evidence="2">
    <location>
        <begin position="16"/>
        <end position="299"/>
    </location>
</feature>
<keyword evidence="4" id="KW-1185">Reference proteome</keyword>
<evidence type="ECO:0000259" key="2">
    <source>
        <dbReference type="Pfam" id="PF00248"/>
    </source>
</evidence>
<accession>A0ABX8BT56</accession>
<evidence type="ECO:0000313" key="3">
    <source>
        <dbReference type="EMBL" id="QUX25425.1"/>
    </source>
</evidence>
<keyword evidence="1" id="KW-0560">Oxidoreductase</keyword>
<dbReference type="RefSeq" id="WP_220560976.1">
    <property type="nucleotide sequence ID" value="NZ_CP074133.1"/>
</dbReference>
<dbReference type="Gene3D" id="3.20.20.100">
    <property type="entry name" value="NADP-dependent oxidoreductase domain"/>
    <property type="match status" value="1"/>
</dbReference>
<sequence length="327" mass="35575">MRLRTLGRTGLRVSDLFLGTMGFTTTAEATRMIDRYQDAGGNVIDTAPVYGDSEDILGRVLHGTRRDHFVLATKFTLPADPANPLTAGSHRKSLRLSLERSLRRLRTDHIDLLWVHCHDPRTPVEETMRALDDAVRAGTVLYTGASNLPAWAVAAANTGADLRDRTPFSALQVPYSLARRDIERELLPMARTLGLSTAAYSPLGGSLLSGRFAHPDAPATGRVDPADLTEHERALARTLHEAASDEGVGDAPAAIAWLLSRPDPVHPILGPRTDAQLTDLLTAADTTLSPHTLDRLEEASRIPLGYPADLIAQTLPWLDGPREVHPR</sequence>
<protein>
    <submittedName>
        <fullName evidence="3">Aldo/keto reductase</fullName>
    </submittedName>
</protein>
<evidence type="ECO:0000313" key="4">
    <source>
        <dbReference type="Proteomes" id="UP000676079"/>
    </source>
</evidence>
<dbReference type="InterPro" id="IPR023210">
    <property type="entry name" value="NADP_OxRdtase_dom"/>
</dbReference>
<proteinExistence type="predicted"/>
<dbReference type="Pfam" id="PF00248">
    <property type="entry name" value="Aldo_ket_red"/>
    <property type="match status" value="1"/>
</dbReference>
<organism evidence="3 4">
    <name type="scientific">Nocardiopsis changdeensis</name>
    <dbReference type="NCBI Taxonomy" id="2831969"/>
    <lineage>
        <taxon>Bacteria</taxon>
        <taxon>Bacillati</taxon>
        <taxon>Actinomycetota</taxon>
        <taxon>Actinomycetes</taxon>
        <taxon>Streptosporangiales</taxon>
        <taxon>Nocardiopsidaceae</taxon>
        <taxon>Nocardiopsis</taxon>
    </lineage>
</organism>
<dbReference type="InterPro" id="IPR036812">
    <property type="entry name" value="NAD(P)_OxRdtase_dom_sf"/>
</dbReference>
<reference evidence="3 4" key="1">
    <citation type="submission" date="2021-05" db="EMBL/GenBank/DDBJ databases">
        <title>Direct Submission.</title>
        <authorList>
            <person name="Li K."/>
            <person name="Gao J."/>
        </authorList>
    </citation>
    <scope>NUCLEOTIDE SEQUENCE [LARGE SCALE GENOMIC DNA]</scope>
    <source>
        <strain evidence="3 4">Mg02</strain>
    </source>
</reference>
<dbReference type="SUPFAM" id="SSF51430">
    <property type="entry name" value="NAD(P)-linked oxidoreductase"/>
    <property type="match status" value="1"/>
</dbReference>
<name>A0ABX8BT56_9ACTN</name>
<dbReference type="PANTHER" id="PTHR43364">
    <property type="entry name" value="NADH-SPECIFIC METHYLGLYOXAL REDUCTASE-RELATED"/>
    <property type="match status" value="1"/>
</dbReference>
<evidence type="ECO:0000256" key="1">
    <source>
        <dbReference type="ARBA" id="ARBA00023002"/>
    </source>
</evidence>
<dbReference type="PANTHER" id="PTHR43364:SF4">
    <property type="entry name" value="NAD(P)-LINKED OXIDOREDUCTASE SUPERFAMILY PROTEIN"/>
    <property type="match status" value="1"/>
</dbReference>